<dbReference type="EMBL" id="RAPY01000001">
    <property type="protein sequence ID" value="RKE56554.1"/>
    <property type="molecule type" value="Genomic_DNA"/>
</dbReference>
<keyword evidence="3" id="KW-1003">Cell membrane</keyword>
<dbReference type="PANTHER" id="PTHR33452:SF1">
    <property type="entry name" value="INNER MEMBRANE PROTEIN YPHA-RELATED"/>
    <property type="match status" value="1"/>
</dbReference>
<evidence type="ECO:0000313" key="8">
    <source>
        <dbReference type="EMBL" id="RKE56554.1"/>
    </source>
</evidence>
<proteinExistence type="inferred from homology"/>
<feature type="transmembrane region" description="Helical" evidence="7">
    <location>
        <begin position="90"/>
        <end position="113"/>
    </location>
</feature>
<evidence type="ECO:0000256" key="7">
    <source>
        <dbReference type="SAM" id="Phobius"/>
    </source>
</evidence>
<dbReference type="RefSeq" id="WP_120258211.1">
    <property type="nucleotide sequence ID" value="NZ_RAPY01000001.1"/>
</dbReference>
<protein>
    <submittedName>
        <fullName evidence="8">Putative oxidoreductase</fullName>
    </submittedName>
</protein>
<accession>A0A420BIG5</accession>
<keyword evidence="9" id="KW-1185">Reference proteome</keyword>
<sequence length="154" mass="17093">MNKKIKQWILSTDNSWTAFILRLTLGLVLFPHAAQKLFGWFDGPGLQGEIAYMTSHVNLPMFLAVSAIAVECLGTFFILLGFLTRLTSIAIFFLFIGMMVVDHAAHGFFMNWFGKMPAGAEGFEYHLLVLGICLALILQGGGRYALDKLWGSKS</sequence>
<dbReference type="GO" id="GO:0005886">
    <property type="term" value="C:plasma membrane"/>
    <property type="evidence" value="ECO:0007669"/>
    <property type="project" value="UniProtKB-SubCell"/>
</dbReference>
<evidence type="ECO:0000256" key="5">
    <source>
        <dbReference type="ARBA" id="ARBA00022989"/>
    </source>
</evidence>
<dbReference type="AlphaFoldDB" id="A0A420BIG5"/>
<evidence type="ECO:0000256" key="6">
    <source>
        <dbReference type="ARBA" id="ARBA00023136"/>
    </source>
</evidence>
<feature type="transmembrane region" description="Helical" evidence="7">
    <location>
        <begin position="61"/>
        <end position="83"/>
    </location>
</feature>
<dbReference type="PANTHER" id="PTHR33452">
    <property type="entry name" value="OXIDOREDUCTASE CATD-RELATED"/>
    <property type="match status" value="1"/>
</dbReference>
<dbReference type="InterPro" id="IPR051907">
    <property type="entry name" value="DoxX-like_oxidoreductase"/>
</dbReference>
<evidence type="ECO:0000256" key="2">
    <source>
        <dbReference type="ARBA" id="ARBA00006679"/>
    </source>
</evidence>
<organism evidence="8 9">
    <name type="scientific">Sphingobacterium detergens</name>
    <dbReference type="NCBI Taxonomy" id="1145106"/>
    <lineage>
        <taxon>Bacteria</taxon>
        <taxon>Pseudomonadati</taxon>
        <taxon>Bacteroidota</taxon>
        <taxon>Sphingobacteriia</taxon>
        <taxon>Sphingobacteriales</taxon>
        <taxon>Sphingobacteriaceae</taxon>
        <taxon>Sphingobacterium</taxon>
    </lineage>
</organism>
<reference evidence="8 9" key="1">
    <citation type="submission" date="2018-09" db="EMBL/GenBank/DDBJ databases">
        <title>Genomic Encyclopedia of Type Strains, Phase III (KMG-III): the genomes of soil and plant-associated and newly described type strains.</title>
        <authorList>
            <person name="Whitman W."/>
        </authorList>
    </citation>
    <scope>NUCLEOTIDE SEQUENCE [LARGE SCALE GENOMIC DNA]</scope>
    <source>
        <strain evidence="8 9">CECT 7938</strain>
    </source>
</reference>
<dbReference type="InterPro" id="IPR032808">
    <property type="entry name" value="DoxX"/>
</dbReference>
<keyword evidence="6 7" id="KW-0472">Membrane</keyword>
<evidence type="ECO:0000256" key="1">
    <source>
        <dbReference type="ARBA" id="ARBA00004651"/>
    </source>
</evidence>
<evidence type="ECO:0000256" key="3">
    <source>
        <dbReference type="ARBA" id="ARBA00022475"/>
    </source>
</evidence>
<dbReference type="OrthoDB" id="346004at2"/>
<feature type="transmembrane region" description="Helical" evidence="7">
    <location>
        <begin position="125"/>
        <end position="146"/>
    </location>
</feature>
<evidence type="ECO:0000256" key="4">
    <source>
        <dbReference type="ARBA" id="ARBA00022692"/>
    </source>
</evidence>
<comment type="subcellular location">
    <subcellularLocation>
        <location evidence="1">Cell membrane</location>
        <topology evidence="1">Multi-pass membrane protein</topology>
    </subcellularLocation>
</comment>
<keyword evidence="5 7" id="KW-1133">Transmembrane helix</keyword>
<evidence type="ECO:0000313" key="9">
    <source>
        <dbReference type="Proteomes" id="UP000286246"/>
    </source>
</evidence>
<dbReference type="Pfam" id="PF07681">
    <property type="entry name" value="DoxX"/>
    <property type="match status" value="1"/>
</dbReference>
<feature type="transmembrane region" description="Helical" evidence="7">
    <location>
        <begin position="20"/>
        <end position="41"/>
    </location>
</feature>
<comment type="similarity">
    <text evidence="2">Belongs to the DoxX family.</text>
</comment>
<comment type="caution">
    <text evidence="8">The sequence shown here is derived from an EMBL/GenBank/DDBJ whole genome shotgun (WGS) entry which is preliminary data.</text>
</comment>
<keyword evidence="4 7" id="KW-0812">Transmembrane</keyword>
<dbReference type="Proteomes" id="UP000286246">
    <property type="component" value="Unassembled WGS sequence"/>
</dbReference>
<gene>
    <name evidence="8" type="ORF">DFQ12_1419</name>
</gene>
<name>A0A420BIG5_SPHD1</name>